<organism evidence="1 2">
    <name type="scientific">Scutellospora calospora</name>
    <dbReference type="NCBI Taxonomy" id="85575"/>
    <lineage>
        <taxon>Eukaryota</taxon>
        <taxon>Fungi</taxon>
        <taxon>Fungi incertae sedis</taxon>
        <taxon>Mucoromycota</taxon>
        <taxon>Glomeromycotina</taxon>
        <taxon>Glomeromycetes</taxon>
        <taxon>Diversisporales</taxon>
        <taxon>Gigasporaceae</taxon>
        <taxon>Scutellospora</taxon>
    </lineage>
</organism>
<evidence type="ECO:0000313" key="1">
    <source>
        <dbReference type="EMBL" id="CAG8577347.1"/>
    </source>
</evidence>
<name>A0ACA9ME36_9GLOM</name>
<keyword evidence="2" id="KW-1185">Reference proteome</keyword>
<accession>A0ACA9ME36</accession>
<comment type="caution">
    <text evidence="1">The sequence shown here is derived from an EMBL/GenBank/DDBJ whole genome shotgun (WGS) entry which is preliminary data.</text>
</comment>
<dbReference type="EMBL" id="CAJVPM010010925">
    <property type="protein sequence ID" value="CAG8577347.1"/>
    <property type="molecule type" value="Genomic_DNA"/>
</dbReference>
<sequence>MTSDSSYVRIQFEDEIANEIKKISEIVCSPNMKHVAALDEDSNISFWSIDNEDQSPKKVNTIHIDTICTKAKGDRLFAISDNMFTSIGLERINPYNFKIFDFKTEDEVMLTFPDWQKEIDFLSFIDNGNIVMINTKYYRAYIFSSKDDIHWFCKSMVELKYFKQIYITLKGKLIIFNDTIYEIRVWDIETLSVKTHALIEWNCTLESVEISDDEELLLICAKSEATKETRLYVFSTETGINLAFYRFHLIASSKGERLFYVLDDPLDKKYNIMDPYNLTNPIDASKLFENNQVQEPYLIRSDKIIYIIDGKLSIKDLVQDNSYDWIKYLRRELNDTNSITAPSKNTFEIIKNSLNKDYNDTYISYNKVFQGVYLKWELEFSNKSVMITVIEFDYHKNDWNDSEKRKIEILPSFYSDEKKFILHCEVLENDDFFTITHIGVIIWTFKFSKATKTKIISMHYYWNGFNDCLEKFAFDRDFDKFNHDRDFDKFKHDRDFDKFMVKHLFESWTSERILPASSYETIYFNLDVKFGGTPLFLEFLKDNINEEFYLTCYGNILMRTFSSLKDDKWIRTVGDSCINKCLHDNNHLIFKISLLSIIFENIVELSENQPAFIASIFSMVAFVVPSTIINQKSHSLHLSSFGRYYHLSRTSSLDILTSNFWNSNLYFQFQNGFRKFLNSLRALFSCFESLLLVLISVPSVVLSPLLLLVNRFYSINQNPTIVLAFPIPNFVSYSKYYNWKELIRPIPNSFISSNHLEKINYEFYKYLNGRALLEFKWKFYGKKYYLVMWAIYTVFLYSFITVSSLSNDNSQKIFLIITIILGFWHLIFEIRSFIYFPLGYFSRIWNYL</sequence>
<protein>
    <submittedName>
        <fullName evidence="1">6375_t:CDS:1</fullName>
    </submittedName>
</protein>
<feature type="non-terminal residue" evidence="1">
    <location>
        <position position="1"/>
    </location>
</feature>
<dbReference type="Proteomes" id="UP000789860">
    <property type="component" value="Unassembled WGS sequence"/>
</dbReference>
<reference evidence="1" key="1">
    <citation type="submission" date="2021-06" db="EMBL/GenBank/DDBJ databases">
        <authorList>
            <person name="Kallberg Y."/>
            <person name="Tangrot J."/>
            <person name="Rosling A."/>
        </authorList>
    </citation>
    <scope>NUCLEOTIDE SEQUENCE</scope>
    <source>
        <strain evidence="1">AU212A</strain>
    </source>
</reference>
<evidence type="ECO:0000313" key="2">
    <source>
        <dbReference type="Proteomes" id="UP000789860"/>
    </source>
</evidence>
<gene>
    <name evidence="1" type="ORF">SCALOS_LOCUS6071</name>
</gene>
<feature type="non-terminal residue" evidence="1">
    <location>
        <position position="848"/>
    </location>
</feature>
<proteinExistence type="predicted"/>